<evidence type="ECO:0000256" key="6">
    <source>
        <dbReference type="ARBA" id="ARBA00023157"/>
    </source>
</evidence>
<proteinExistence type="inferred from homology"/>
<keyword evidence="5" id="KW-0378">Hydrolase</keyword>
<dbReference type="AlphaFoldDB" id="A0A7N2L6P2"/>
<evidence type="ECO:0000256" key="7">
    <source>
        <dbReference type="ARBA" id="ARBA00023295"/>
    </source>
</evidence>
<feature type="chain" id="PRO_5029626649" description="alpha-galactosidase" evidence="8">
    <location>
        <begin position="27"/>
        <end position="250"/>
    </location>
</feature>
<keyword evidence="11" id="KW-1185">Reference proteome</keyword>
<dbReference type="Pfam" id="PF16499">
    <property type="entry name" value="Melibiase_2"/>
    <property type="match status" value="1"/>
</dbReference>
<dbReference type="InterPro" id="IPR041233">
    <property type="entry name" value="Melibiase_C"/>
</dbReference>
<keyword evidence="7" id="KW-0326">Glycosidase</keyword>
<dbReference type="InParanoid" id="A0A7N2L6P2"/>
<dbReference type="EC" id="3.2.1.22" evidence="3"/>
<dbReference type="PANTHER" id="PTHR11452">
    <property type="entry name" value="ALPHA-GALACTOSIDASE/ALPHA-N-ACETYLGALACTOSAMINIDASE"/>
    <property type="match status" value="1"/>
</dbReference>
<dbReference type="Pfam" id="PF17801">
    <property type="entry name" value="Melibiase_C"/>
    <property type="match status" value="1"/>
</dbReference>
<dbReference type="InterPro" id="IPR017853">
    <property type="entry name" value="GH"/>
</dbReference>
<evidence type="ECO:0000259" key="9">
    <source>
        <dbReference type="Pfam" id="PF17801"/>
    </source>
</evidence>
<dbReference type="GO" id="GO:0004557">
    <property type="term" value="F:alpha-galactosidase activity"/>
    <property type="evidence" value="ECO:0007669"/>
    <property type="project" value="UniProtKB-EC"/>
</dbReference>
<evidence type="ECO:0000256" key="4">
    <source>
        <dbReference type="ARBA" id="ARBA00022729"/>
    </source>
</evidence>
<dbReference type="GO" id="GO:0009505">
    <property type="term" value="C:plant-type cell wall"/>
    <property type="evidence" value="ECO:0007669"/>
    <property type="project" value="TreeGrafter"/>
</dbReference>
<sequence length="250" mass="27472">MERSKDVCVVVAVLMLCSMMVNTASSMSMPEAENSNEELRGNLLANGLGLTPQMGYPVMTRALTKADRPIFFSLCEWGDLHPALWGFKVGNSWRTTNDISDNWNSMLSIIDLNEVYADLARPVVGMAPLLLGCDVRNLTKGTFNIISNKEVITVNQDSLGIQAKKVRMEGNSEIWAGPLSGNKVALVLLNRATVLHSITGNWDDIGIPENSVIEARDVWEHKTLKTRFVGNLTANVGPHSCKMFVLKPIA</sequence>
<reference evidence="10" key="2">
    <citation type="submission" date="2021-01" db="UniProtKB">
        <authorList>
            <consortium name="EnsemblPlants"/>
        </authorList>
    </citation>
    <scope>IDENTIFICATION</scope>
</reference>
<dbReference type="Gramene" id="QL03p040155:mrna">
    <property type="protein sequence ID" value="QL03p040155:mrna"/>
    <property type="gene ID" value="QL03p040155"/>
</dbReference>
<dbReference type="InterPro" id="IPR002241">
    <property type="entry name" value="Glyco_hydro_27"/>
</dbReference>
<name>A0A7N2L6P2_QUELO</name>
<dbReference type="EnsemblPlants" id="QL03p040155:mrna">
    <property type="protein sequence ID" value="QL03p040155:mrna"/>
    <property type="gene ID" value="QL03p040155"/>
</dbReference>
<dbReference type="InterPro" id="IPR013785">
    <property type="entry name" value="Aldolase_TIM"/>
</dbReference>
<evidence type="ECO:0000313" key="11">
    <source>
        <dbReference type="Proteomes" id="UP000594261"/>
    </source>
</evidence>
<keyword evidence="4 8" id="KW-0732">Signal</keyword>
<evidence type="ECO:0000256" key="2">
    <source>
        <dbReference type="ARBA" id="ARBA00009743"/>
    </source>
</evidence>
<dbReference type="Gene3D" id="3.20.20.70">
    <property type="entry name" value="Aldolase class I"/>
    <property type="match status" value="2"/>
</dbReference>
<keyword evidence="6" id="KW-1015">Disulfide bond</keyword>
<feature type="domain" description="Alpha galactosidase C-terminal" evidence="9">
    <location>
        <begin position="169"/>
        <end position="246"/>
    </location>
</feature>
<evidence type="ECO:0000313" key="10">
    <source>
        <dbReference type="EnsemblPlants" id="QL03p040155:mrna"/>
    </source>
</evidence>
<organism evidence="10 11">
    <name type="scientific">Quercus lobata</name>
    <name type="common">Valley oak</name>
    <dbReference type="NCBI Taxonomy" id="97700"/>
    <lineage>
        <taxon>Eukaryota</taxon>
        <taxon>Viridiplantae</taxon>
        <taxon>Streptophyta</taxon>
        <taxon>Embryophyta</taxon>
        <taxon>Tracheophyta</taxon>
        <taxon>Spermatophyta</taxon>
        <taxon>Magnoliopsida</taxon>
        <taxon>eudicotyledons</taxon>
        <taxon>Gunneridae</taxon>
        <taxon>Pentapetalae</taxon>
        <taxon>rosids</taxon>
        <taxon>fabids</taxon>
        <taxon>Fagales</taxon>
        <taxon>Fagaceae</taxon>
        <taxon>Quercus</taxon>
    </lineage>
</organism>
<reference evidence="10 11" key="1">
    <citation type="journal article" date="2016" name="G3 (Bethesda)">
        <title>First Draft Assembly and Annotation of the Genome of a California Endemic Oak Quercus lobata Nee (Fagaceae).</title>
        <authorList>
            <person name="Sork V.L."/>
            <person name="Fitz-Gibbon S.T."/>
            <person name="Puiu D."/>
            <person name="Crepeau M."/>
            <person name="Gugger P.F."/>
            <person name="Sherman R."/>
            <person name="Stevens K."/>
            <person name="Langley C.H."/>
            <person name="Pellegrini M."/>
            <person name="Salzberg S.L."/>
        </authorList>
    </citation>
    <scope>NUCLEOTIDE SEQUENCE [LARGE SCALE GENOMIC DNA]</scope>
    <source>
        <strain evidence="10 11">cv. SW786</strain>
    </source>
</reference>
<evidence type="ECO:0000256" key="8">
    <source>
        <dbReference type="SAM" id="SignalP"/>
    </source>
</evidence>
<accession>A0A7N2L6P2</accession>
<evidence type="ECO:0000256" key="1">
    <source>
        <dbReference type="ARBA" id="ARBA00001255"/>
    </source>
</evidence>
<evidence type="ECO:0000256" key="3">
    <source>
        <dbReference type="ARBA" id="ARBA00012755"/>
    </source>
</evidence>
<comment type="catalytic activity">
    <reaction evidence="1">
        <text>Hydrolysis of terminal, non-reducing alpha-D-galactose residues in alpha-D-galactosides, including galactose oligosaccharides, galactomannans and galactolipids.</text>
        <dbReference type="EC" id="3.2.1.22"/>
    </reaction>
</comment>
<dbReference type="PANTHER" id="PTHR11452:SF80">
    <property type="entry name" value="ALPHA-GALACTOSIDASE 1"/>
    <property type="match status" value="1"/>
</dbReference>
<dbReference type="SUPFAM" id="SSF51445">
    <property type="entry name" value="(Trans)glycosidases"/>
    <property type="match status" value="1"/>
</dbReference>
<comment type="similarity">
    <text evidence="2">Belongs to the glycosyl hydrolase 27 family.</text>
</comment>
<dbReference type="SUPFAM" id="SSF51011">
    <property type="entry name" value="Glycosyl hydrolase domain"/>
    <property type="match status" value="1"/>
</dbReference>
<protein>
    <recommendedName>
        <fullName evidence="3">alpha-galactosidase</fullName>
        <ecNumber evidence="3">3.2.1.22</ecNumber>
    </recommendedName>
</protein>
<dbReference type="FunFam" id="2.60.40.1180:FF:000008">
    <property type="entry name" value="Alpha-galactosidase"/>
    <property type="match status" value="1"/>
</dbReference>
<dbReference type="InterPro" id="IPR013780">
    <property type="entry name" value="Glyco_hydro_b"/>
</dbReference>
<evidence type="ECO:0000256" key="5">
    <source>
        <dbReference type="ARBA" id="ARBA00022801"/>
    </source>
</evidence>
<dbReference type="Gene3D" id="2.60.40.1180">
    <property type="entry name" value="Golgi alpha-mannosidase II"/>
    <property type="match status" value="1"/>
</dbReference>
<dbReference type="GO" id="GO:0005975">
    <property type="term" value="P:carbohydrate metabolic process"/>
    <property type="evidence" value="ECO:0007669"/>
    <property type="project" value="InterPro"/>
</dbReference>
<dbReference type="EMBL" id="LRBV02000003">
    <property type="status" value="NOT_ANNOTATED_CDS"/>
    <property type="molecule type" value="Genomic_DNA"/>
</dbReference>
<dbReference type="Proteomes" id="UP000594261">
    <property type="component" value="Chromosome 3"/>
</dbReference>
<feature type="signal peptide" evidence="8">
    <location>
        <begin position="1"/>
        <end position="26"/>
    </location>
</feature>